<proteinExistence type="predicted"/>
<evidence type="ECO:0000313" key="1">
    <source>
        <dbReference type="EMBL" id="KAH9711749.1"/>
    </source>
</evidence>
<accession>A0ACB8J221</accession>
<evidence type="ECO:0000313" key="2">
    <source>
        <dbReference type="Proteomes" id="UP000829398"/>
    </source>
</evidence>
<dbReference type="Proteomes" id="UP000829398">
    <property type="component" value="Chromosome 7"/>
</dbReference>
<gene>
    <name evidence="1" type="ORF">KPL71_019856</name>
</gene>
<protein>
    <submittedName>
        <fullName evidence="1">Ribosomal TL5 C domain-containing protein</fullName>
    </submittedName>
</protein>
<keyword evidence="2" id="KW-1185">Reference proteome</keyword>
<organism evidence="1 2">
    <name type="scientific">Citrus sinensis</name>
    <name type="common">Sweet orange</name>
    <name type="synonym">Citrus aurantium var. sinensis</name>
    <dbReference type="NCBI Taxonomy" id="2711"/>
    <lineage>
        <taxon>Eukaryota</taxon>
        <taxon>Viridiplantae</taxon>
        <taxon>Streptophyta</taxon>
        <taxon>Embryophyta</taxon>
        <taxon>Tracheophyta</taxon>
        <taxon>Spermatophyta</taxon>
        <taxon>Magnoliopsida</taxon>
        <taxon>eudicotyledons</taxon>
        <taxon>Gunneridae</taxon>
        <taxon>Pentapetalae</taxon>
        <taxon>rosids</taxon>
        <taxon>malvids</taxon>
        <taxon>Sapindales</taxon>
        <taxon>Rutaceae</taxon>
        <taxon>Aurantioideae</taxon>
        <taxon>Citrus</taxon>
    </lineage>
</organism>
<sequence length="288" mass="32359">MTLWCRTVQKVAHNSRTPFSQTTSYYHTIQAIPRECTGSRVSARDRSQGRIPAVVFAQDLLDKNTDRRSPSRKQILSTERKQIHSILKSVELPFFCSTTFPLQIRAGSGSSVLLDSGKVLPIKVHRDEETGRILNLVFVWADDGTELKVDVPVVFKGVESCPGLKKGAFFAFQTVTARFGLPFIALILYITLHSMRLLIVSKKSVYCHFYAITGGYLKSIRTSLKYLCPAEHISPKIEVDVSNLDIGDRVFMSDIEVHPSWKLLSKNEKMPLCKISATKLENPEPAVM</sequence>
<reference evidence="2" key="1">
    <citation type="journal article" date="2023" name="Hortic. Res.">
        <title>A chromosome-level phased genome enabling allele-level studies in sweet orange: a case study on citrus Huanglongbing tolerance.</title>
        <authorList>
            <person name="Wu B."/>
            <person name="Yu Q."/>
            <person name="Deng Z."/>
            <person name="Duan Y."/>
            <person name="Luo F."/>
            <person name="Gmitter F. Jr."/>
        </authorList>
    </citation>
    <scope>NUCLEOTIDE SEQUENCE [LARGE SCALE GENOMIC DNA]</scope>
    <source>
        <strain evidence="2">cv. Valencia</strain>
    </source>
</reference>
<name>A0ACB8J221_CITSI</name>
<comment type="caution">
    <text evidence="1">The sequence shown here is derived from an EMBL/GenBank/DDBJ whole genome shotgun (WGS) entry which is preliminary data.</text>
</comment>
<dbReference type="EMBL" id="CM039176">
    <property type="protein sequence ID" value="KAH9711749.1"/>
    <property type="molecule type" value="Genomic_DNA"/>
</dbReference>